<dbReference type="Gene3D" id="3.60.21.10">
    <property type="match status" value="1"/>
</dbReference>
<dbReference type="AlphaFoldDB" id="A0AAU9J5H3"/>
<dbReference type="GO" id="GO:0046872">
    <property type="term" value="F:metal ion binding"/>
    <property type="evidence" value="ECO:0007669"/>
    <property type="project" value="UniProtKB-KW"/>
</dbReference>
<dbReference type="InterPro" id="IPR004843">
    <property type="entry name" value="Calcineurin-like_PHP"/>
</dbReference>
<proteinExistence type="inferred from homology"/>
<evidence type="ECO:0000256" key="5">
    <source>
        <dbReference type="ARBA" id="ARBA00022737"/>
    </source>
</evidence>
<dbReference type="FunFam" id="3.60.21.10:FF:000017">
    <property type="entry name" value="Serine/threonine-protein phosphatase"/>
    <property type="match status" value="1"/>
</dbReference>
<dbReference type="InterPro" id="IPR013235">
    <property type="entry name" value="PPP_dom"/>
</dbReference>
<organism evidence="12 13">
    <name type="scientific">Blepharisma stoltei</name>
    <dbReference type="NCBI Taxonomy" id="1481888"/>
    <lineage>
        <taxon>Eukaryota</taxon>
        <taxon>Sar</taxon>
        <taxon>Alveolata</taxon>
        <taxon>Ciliophora</taxon>
        <taxon>Postciliodesmatophora</taxon>
        <taxon>Heterotrichea</taxon>
        <taxon>Heterotrichida</taxon>
        <taxon>Blepharismidae</taxon>
        <taxon>Blepharisma</taxon>
    </lineage>
</organism>
<name>A0AAU9J5H3_9CILI</name>
<dbReference type="InterPro" id="IPR006186">
    <property type="entry name" value="Ser/Thr-sp_prot-phosphatase"/>
</dbReference>
<sequence length="476" mass="53933">MAEEVKANGALSAQAEELKTQGNQKFKEAHFSAAIDLYTQALELVPSAILFCNRSVAHLKLENYGYAEADATRAIECDPTYIKGYYRRGSAFFAMGKFKQAIKDLKTVCKIVPNDRDAKTKLATAQKELRAILFAECLERETPPPLNPENIIVPDSYQGLHLPDVVTESWVVNLMQEFKDQKKLHKKYVVMILLRIREILSRYTSLVYVNIPDNDEITVCGDVHGQYYDLMNIFQVNGRPNIDNPYLFNGDFVDRGSFSVEVILTLFTWKLCYPNHFHLTRGNHESKNMNKMYGFEGEVMAKYDAEVYDLFSNVFCYLPLGAVLNNKVLVVHGGLFAQDGIKLADIDNTDRVREPPESGIMCDILWSDPIKLNGRHPSKRGTSINFGPDVAHAFLNENGLDILVRSHEVKEEGYEVEANGRVITIFSAPNYCDQMGNKGAFIRFKGSEMKPKFTQFSAVPHPNIPAMNYARQFMFS</sequence>
<evidence type="ECO:0000256" key="10">
    <source>
        <dbReference type="PROSITE-ProRule" id="PRU00339"/>
    </source>
</evidence>
<keyword evidence="6" id="KW-0378">Hydrolase</keyword>
<dbReference type="InterPro" id="IPR051134">
    <property type="entry name" value="PPP_phosphatase"/>
</dbReference>
<evidence type="ECO:0000259" key="11">
    <source>
        <dbReference type="SMART" id="SM00156"/>
    </source>
</evidence>
<dbReference type="EMBL" id="CAJZBQ010000027">
    <property type="protein sequence ID" value="CAG9321204.1"/>
    <property type="molecule type" value="Genomic_DNA"/>
</dbReference>
<evidence type="ECO:0000256" key="4">
    <source>
        <dbReference type="ARBA" id="ARBA00022723"/>
    </source>
</evidence>
<comment type="caution">
    <text evidence="12">The sequence shown here is derived from an EMBL/GenBank/DDBJ whole genome shotgun (WGS) entry which is preliminary data.</text>
</comment>
<evidence type="ECO:0000256" key="7">
    <source>
        <dbReference type="ARBA" id="ARBA00022803"/>
    </source>
</evidence>
<dbReference type="Pfam" id="PF00149">
    <property type="entry name" value="Metallophos"/>
    <property type="match status" value="1"/>
</dbReference>
<dbReference type="Proteomes" id="UP001162131">
    <property type="component" value="Unassembled WGS sequence"/>
</dbReference>
<feature type="repeat" description="TPR" evidence="10">
    <location>
        <begin position="82"/>
        <end position="115"/>
    </location>
</feature>
<evidence type="ECO:0000313" key="12">
    <source>
        <dbReference type="EMBL" id="CAG9321204.1"/>
    </source>
</evidence>
<dbReference type="Gene3D" id="1.25.40.10">
    <property type="entry name" value="Tetratricopeptide repeat domain"/>
    <property type="match status" value="1"/>
</dbReference>
<dbReference type="PANTHER" id="PTHR45668:SF5">
    <property type="entry name" value="SERINE_THREONINE-PROTEIN PHOSPHATASE 5"/>
    <property type="match status" value="1"/>
</dbReference>
<protein>
    <recommendedName>
        <fullName evidence="3">protein-serine/threonine phosphatase</fullName>
        <ecNumber evidence="3">3.1.3.16</ecNumber>
    </recommendedName>
</protein>
<keyword evidence="5" id="KW-0677">Repeat</keyword>
<evidence type="ECO:0000256" key="1">
    <source>
        <dbReference type="ARBA" id="ARBA00001936"/>
    </source>
</evidence>
<accession>A0AAU9J5H3</accession>
<comment type="similarity">
    <text evidence="2">Belongs to the PPP phosphatase family. PP-5 (PP-T) subfamily.</text>
</comment>
<evidence type="ECO:0000313" key="13">
    <source>
        <dbReference type="Proteomes" id="UP001162131"/>
    </source>
</evidence>
<dbReference type="Pfam" id="PF13181">
    <property type="entry name" value="TPR_8"/>
    <property type="match status" value="1"/>
</dbReference>
<dbReference type="PANTHER" id="PTHR45668">
    <property type="entry name" value="SERINE/THREONINE-PROTEIN PHOSPHATASE 5-RELATED"/>
    <property type="match status" value="1"/>
</dbReference>
<keyword evidence="13" id="KW-1185">Reference proteome</keyword>
<dbReference type="PROSITE" id="PS50005">
    <property type="entry name" value="TPR"/>
    <property type="match status" value="2"/>
</dbReference>
<keyword evidence="8" id="KW-0464">Manganese</keyword>
<dbReference type="GO" id="GO:0004722">
    <property type="term" value="F:protein serine/threonine phosphatase activity"/>
    <property type="evidence" value="ECO:0007669"/>
    <property type="project" value="UniProtKB-EC"/>
</dbReference>
<gene>
    <name evidence="12" type="ORF">BSTOLATCC_MIC27772</name>
</gene>
<reference evidence="12" key="1">
    <citation type="submission" date="2021-09" db="EMBL/GenBank/DDBJ databases">
        <authorList>
            <consortium name="AG Swart"/>
            <person name="Singh M."/>
            <person name="Singh A."/>
            <person name="Seah K."/>
            <person name="Emmerich C."/>
        </authorList>
    </citation>
    <scope>NUCLEOTIDE SEQUENCE</scope>
    <source>
        <strain evidence="12">ATCC30299</strain>
    </source>
</reference>
<dbReference type="PIRSF" id="PIRSF033096">
    <property type="entry name" value="PPPtase_5"/>
    <property type="match status" value="1"/>
</dbReference>
<dbReference type="Pfam" id="PF08321">
    <property type="entry name" value="PPP5"/>
    <property type="match status" value="1"/>
</dbReference>
<evidence type="ECO:0000256" key="2">
    <source>
        <dbReference type="ARBA" id="ARBA00008786"/>
    </source>
</evidence>
<dbReference type="InterPro" id="IPR029052">
    <property type="entry name" value="Metallo-depent_PP-like"/>
</dbReference>
<evidence type="ECO:0000256" key="6">
    <source>
        <dbReference type="ARBA" id="ARBA00022801"/>
    </source>
</evidence>
<feature type="domain" description="Serine/threonine specific protein phosphatases" evidence="11">
    <location>
        <begin position="184"/>
        <end position="460"/>
    </location>
</feature>
<dbReference type="SMART" id="SM00156">
    <property type="entry name" value="PP2Ac"/>
    <property type="match status" value="1"/>
</dbReference>
<feature type="active site" description="Proton donor/acceptor" evidence="9">
    <location>
        <position position="284"/>
    </location>
</feature>
<keyword evidence="7 10" id="KW-0802">TPR repeat</keyword>
<dbReference type="SUPFAM" id="SSF48452">
    <property type="entry name" value="TPR-like"/>
    <property type="match status" value="1"/>
</dbReference>
<dbReference type="InterPro" id="IPR041753">
    <property type="entry name" value="PP5_C"/>
</dbReference>
<dbReference type="SUPFAM" id="SSF56300">
    <property type="entry name" value="Metallo-dependent phosphatases"/>
    <property type="match status" value="1"/>
</dbReference>
<dbReference type="InterPro" id="IPR019734">
    <property type="entry name" value="TPR_rpt"/>
</dbReference>
<feature type="repeat" description="TPR" evidence="10">
    <location>
        <begin position="15"/>
        <end position="48"/>
    </location>
</feature>
<dbReference type="CDD" id="cd07417">
    <property type="entry name" value="MPP_PP5_C"/>
    <property type="match status" value="1"/>
</dbReference>
<evidence type="ECO:0000256" key="3">
    <source>
        <dbReference type="ARBA" id="ARBA00013081"/>
    </source>
</evidence>
<evidence type="ECO:0000256" key="8">
    <source>
        <dbReference type="ARBA" id="ARBA00023211"/>
    </source>
</evidence>
<dbReference type="InterPro" id="IPR011990">
    <property type="entry name" value="TPR-like_helical_dom_sf"/>
</dbReference>
<dbReference type="EC" id="3.1.3.16" evidence="3"/>
<evidence type="ECO:0000256" key="9">
    <source>
        <dbReference type="PIRSR" id="PIRSR033096-1"/>
    </source>
</evidence>
<dbReference type="SMART" id="SM00028">
    <property type="entry name" value="TPR"/>
    <property type="match status" value="3"/>
</dbReference>
<comment type="cofactor">
    <cofactor evidence="1">
        <name>Mn(2+)</name>
        <dbReference type="ChEBI" id="CHEBI:29035"/>
    </cofactor>
</comment>
<dbReference type="PRINTS" id="PR00114">
    <property type="entry name" value="STPHPHTASE"/>
</dbReference>
<keyword evidence="4" id="KW-0479">Metal-binding</keyword>